<evidence type="ECO:0000313" key="4">
    <source>
        <dbReference type="Proteomes" id="UP000741863"/>
    </source>
</evidence>
<keyword evidence="4" id="KW-1185">Reference proteome</keyword>
<keyword evidence="3" id="KW-0238">DNA-binding</keyword>
<dbReference type="PANTHER" id="PTHR43252:SF6">
    <property type="entry name" value="NEGATIVE TRANSCRIPTION REGULATOR PADR"/>
    <property type="match status" value="1"/>
</dbReference>
<dbReference type="Pfam" id="PF10400">
    <property type="entry name" value="Vir_act_alpha_C"/>
    <property type="match status" value="1"/>
</dbReference>
<dbReference type="InterPro" id="IPR005149">
    <property type="entry name" value="Tscrpt_reg_PadR_N"/>
</dbReference>
<dbReference type="InterPro" id="IPR018309">
    <property type="entry name" value="Tscrpt_reg_PadR_C"/>
</dbReference>
<feature type="domain" description="Transcription regulator PadR C-terminal" evidence="2">
    <location>
        <begin position="95"/>
        <end position="171"/>
    </location>
</feature>
<organism evidence="3 4">
    <name type="scientific">Geomicrobium sediminis</name>
    <dbReference type="NCBI Taxonomy" id="1347788"/>
    <lineage>
        <taxon>Bacteria</taxon>
        <taxon>Bacillati</taxon>
        <taxon>Bacillota</taxon>
        <taxon>Bacilli</taxon>
        <taxon>Bacillales</taxon>
        <taxon>Geomicrobium</taxon>
    </lineage>
</organism>
<comment type="caution">
    <text evidence="3">The sequence shown here is derived from an EMBL/GenBank/DDBJ whole genome shotgun (WGS) entry which is preliminary data.</text>
</comment>
<dbReference type="Proteomes" id="UP000741863">
    <property type="component" value="Unassembled WGS sequence"/>
</dbReference>
<sequence>MKTETKWIILGILTSECKTGYDIKNLIDASFSHFWKMSYGQIYPALKTLVEDGYATQSVVKADGTPERKEYTITTAGKKKLEEWLTAPVNETVVMRNELLVKLFFGLEMQREQALEHLDKQGQMLSEKLEVYHTIEKNIQTHNDSEFWLYTLNYGKEIAQAELRWCQKTKESIQCKSE</sequence>
<dbReference type="GO" id="GO:0003677">
    <property type="term" value="F:DNA binding"/>
    <property type="evidence" value="ECO:0007669"/>
    <property type="project" value="UniProtKB-KW"/>
</dbReference>
<evidence type="ECO:0000259" key="2">
    <source>
        <dbReference type="Pfam" id="PF10400"/>
    </source>
</evidence>
<gene>
    <name evidence="3" type="ORF">JOD17_003626</name>
</gene>
<feature type="domain" description="Transcription regulator PadR N-terminal" evidence="1">
    <location>
        <begin position="9"/>
        <end position="83"/>
    </location>
</feature>
<dbReference type="InterPro" id="IPR036390">
    <property type="entry name" value="WH_DNA-bd_sf"/>
</dbReference>
<reference evidence="3 4" key="1">
    <citation type="submission" date="2021-01" db="EMBL/GenBank/DDBJ databases">
        <title>Genomic Encyclopedia of Type Strains, Phase IV (KMG-IV): sequencing the most valuable type-strain genomes for metagenomic binning, comparative biology and taxonomic classification.</title>
        <authorList>
            <person name="Goeker M."/>
        </authorList>
    </citation>
    <scope>NUCLEOTIDE SEQUENCE [LARGE SCALE GENOMIC DNA]</scope>
    <source>
        <strain evidence="3 4">DSM 25540</strain>
    </source>
</reference>
<accession>A0ABS2PGE2</accession>
<dbReference type="EMBL" id="JAFBEC010000013">
    <property type="protein sequence ID" value="MBM7634507.1"/>
    <property type="molecule type" value="Genomic_DNA"/>
</dbReference>
<dbReference type="SUPFAM" id="SSF46785">
    <property type="entry name" value="Winged helix' DNA-binding domain"/>
    <property type="match status" value="1"/>
</dbReference>
<evidence type="ECO:0000313" key="3">
    <source>
        <dbReference type="EMBL" id="MBM7634507.1"/>
    </source>
</evidence>
<evidence type="ECO:0000259" key="1">
    <source>
        <dbReference type="Pfam" id="PF03551"/>
    </source>
</evidence>
<proteinExistence type="predicted"/>
<protein>
    <submittedName>
        <fullName evidence="3">DNA-binding PadR family transcriptional regulator</fullName>
    </submittedName>
</protein>
<dbReference type="Pfam" id="PF03551">
    <property type="entry name" value="PadR"/>
    <property type="match status" value="1"/>
</dbReference>
<dbReference type="InterPro" id="IPR036388">
    <property type="entry name" value="WH-like_DNA-bd_sf"/>
</dbReference>
<dbReference type="Gene3D" id="1.10.10.10">
    <property type="entry name" value="Winged helix-like DNA-binding domain superfamily/Winged helix DNA-binding domain"/>
    <property type="match status" value="1"/>
</dbReference>
<dbReference type="RefSeq" id="WP_204699316.1">
    <property type="nucleotide sequence ID" value="NZ_JAFBEC010000013.1"/>
</dbReference>
<name>A0ABS2PGE2_9BACL</name>
<dbReference type="Gene3D" id="6.10.140.190">
    <property type="match status" value="1"/>
</dbReference>
<dbReference type="PANTHER" id="PTHR43252">
    <property type="entry name" value="TRANSCRIPTIONAL REGULATOR YQJI"/>
    <property type="match status" value="1"/>
</dbReference>